<evidence type="ECO:0000256" key="5">
    <source>
        <dbReference type="ARBA" id="ARBA00022833"/>
    </source>
</evidence>
<dbReference type="Gene3D" id="1.10.150.50">
    <property type="entry name" value="Transcription Factor, Ets-1"/>
    <property type="match status" value="1"/>
</dbReference>
<proteinExistence type="predicted"/>
<sequence>MPLFFRKRKPSEDSKKRLEYQLCLSKEVGAGDILDISACELTEVPTSAFSICKVLQKKVFILHGNQLKSMVPKGCCINFLVTLKVLDLHENMLTALPDDIGQLASLQVLNIENNQIKALPDSIGNLRLLQTLNVKGNCLSQLPTSVGRMSSLRTLDLSENSVRELPRDLALARTLESLTLDAALMSYPPASVCTTGTEDIQRFLCTELGEEYCPSSQFLLPVLESDSGKQSPDDVDSLEGAWQSKFNDFEKRKEQKHQEKLAFERQLEQKQKEHHQLILMNNSHKENILLSVRQEQERLELGVSVQQRFQEVERQRILGKVRQAETGIANRINNLLLDNKRQRKSSEFLQQLEQDRIRMEHLTAITQEETNSLRKREVAVAMQKMLSESCSMRLMQEASDSRRQSLVSEACRSLESQDRKFDQVLSLQQLDKSKAIACILQEEEMQKAAFQALQLQKDSVHGYIQQQIRLIEGELMQLTKLEVKRHNLDAENLQEVLWEQRSALSDLLQQLLKEKDQREVELRQVLQEMELKSDSNQQNYWLIQYQRLLDAKPLLLRMQEVGVESDLVSLLCKLSAQHYLPIMAHHRVTSEALRHMTTKDLHKLGINEMGIQKALLNWAREQPTTPSEGACKADPQEEEAVPSPSSLPSAPSETPTSTPPLTPINPSAPSLIDGPGSSECVVCMETGVSRQTFRHSSYCILSPSHCVSLSQSQVIFLPCGHVCCCQMCSDALQTCPLCRSNIAQHLRLYHG</sequence>
<keyword evidence="1" id="KW-0433">Leucine-rich repeat</keyword>
<dbReference type="GO" id="GO:0048666">
    <property type="term" value="P:neuron development"/>
    <property type="evidence" value="ECO:0007669"/>
    <property type="project" value="Ensembl"/>
</dbReference>
<keyword evidence="4 6" id="KW-0863">Zinc-finger</keyword>
<dbReference type="InterPro" id="IPR003591">
    <property type="entry name" value="Leu-rich_rpt_typical-subtyp"/>
</dbReference>
<dbReference type="InterPro" id="IPR013083">
    <property type="entry name" value="Znf_RING/FYVE/PHD"/>
</dbReference>
<dbReference type="InterPro" id="IPR055414">
    <property type="entry name" value="LRR_R13L4/SHOC2-like"/>
</dbReference>
<dbReference type="Pfam" id="PF23598">
    <property type="entry name" value="LRR_14"/>
    <property type="match status" value="1"/>
</dbReference>
<dbReference type="Proteomes" id="UP000694402">
    <property type="component" value="Unassembled WGS sequence"/>
</dbReference>
<dbReference type="SUPFAM" id="SSF52058">
    <property type="entry name" value="L domain-like"/>
    <property type="match status" value="1"/>
</dbReference>
<dbReference type="GO" id="GO:0008270">
    <property type="term" value="F:zinc ion binding"/>
    <property type="evidence" value="ECO:0007669"/>
    <property type="project" value="UniProtKB-KW"/>
</dbReference>
<dbReference type="GO" id="GO:0005737">
    <property type="term" value="C:cytoplasm"/>
    <property type="evidence" value="ECO:0007669"/>
    <property type="project" value="TreeGrafter"/>
</dbReference>
<keyword evidence="5" id="KW-0862">Zinc</keyword>
<dbReference type="Ensembl" id="ENSOTST00005112733.2">
    <property type="protein sequence ID" value="ENSOTSP00005104305.2"/>
    <property type="gene ID" value="ENSOTSG00005047670.2"/>
</dbReference>
<dbReference type="CDD" id="cd16515">
    <property type="entry name" value="RING-HC_LRSAM1"/>
    <property type="match status" value="1"/>
</dbReference>
<dbReference type="PROSITE" id="PS50089">
    <property type="entry name" value="ZF_RING_2"/>
    <property type="match status" value="1"/>
</dbReference>
<feature type="compositionally biased region" description="Low complexity" evidence="8">
    <location>
        <begin position="641"/>
        <end position="656"/>
    </location>
</feature>
<evidence type="ECO:0000256" key="2">
    <source>
        <dbReference type="ARBA" id="ARBA00022723"/>
    </source>
</evidence>
<dbReference type="FunFam" id="1.10.1170.10:FF:000002">
    <property type="entry name" value="Baculoviral IAP repeat containing 7"/>
    <property type="match status" value="1"/>
</dbReference>
<dbReference type="SMART" id="SM00369">
    <property type="entry name" value="LRR_TYP"/>
    <property type="match status" value="4"/>
</dbReference>
<keyword evidence="2" id="KW-0479">Metal-binding</keyword>
<dbReference type="SMART" id="SM00364">
    <property type="entry name" value="LRR_BAC"/>
    <property type="match status" value="4"/>
</dbReference>
<dbReference type="GO" id="GO:0060218">
    <property type="term" value="P:hematopoietic stem cell differentiation"/>
    <property type="evidence" value="ECO:0007669"/>
    <property type="project" value="Ensembl"/>
</dbReference>
<keyword evidence="11" id="KW-1185">Reference proteome</keyword>
<dbReference type="InterPro" id="IPR013761">
    <property type="entry name" value="SAM/pointed_sf"/>
</dbReference>
<evidence type="ECO:0000256" key="4">
    <source>
        <dbReference type="ARBA" id="ARBA00022771"/>
    </source>
</evidence>
<dbReference type="InterPro" id="IPR001611">
    <property type="entry name" value="Leu-rich_rpt"/>
</dbReference>
<feature type="coiled-coil region" evidence="7">
    <location>
        <begin position="476"/>
        <end position="532"/>
    </location>
</feature>
<evidence type="ECO:0000256" key="7">
    <source>
        <dbReference type="SAM" id="Coils"/>
    </source>
</evidence>
<dbReference type="Pfam" id="PF07647">
    <property type="entry name" value="SAM_2"/>
    <property type="match status" value="1"/>
</dbReference>
<dbReference type="GeneTree" id="ENSGT00930000151044"/>
<dbReference type="AlphaFoldDB" id="A0A8C8KAK5"/>
<dbReference type="InterPro" id="IPR032675">
    <property type="entry name" value="LRR_dom_sf"/>
</dbReference>
<evidence type="ECO:0000256" key="8">
    <source>
        <dbReference type="SAM" id="MobiDB-lite"/>
    </source>
</evidence>
<dbReference type="InterPro" id="IPR001660">
    <property type="entry name" value="SAM"/>
</dbReference>
<evidence type="ECO:0000256" key="1">
    <source>
        <dbReference type="ARBA" id="ARBA00022614"/>
    </source>
</evidence>
<feature type="region of interest" description="Disordered" evidence="8">
    <location>
        <begin position="623"/>
        <end position="669"/>
    </location>
</feature>
<dbReference type="PROSITE" id="PS51450">
    <property type="entry name" value="LRR"/>
    <property type="match status" value="2"/>
</dbReference>
<accession>A0A8C8KAK5</accession>
<evidence type="ECO:0000256" key="6">
    <source>
        <dbReference type="PROSITE-ProRule" id="PRU00175"/>
    </source>
</evidence>
<reference evidence="10" key="2">
    <citation type="submission" date="2025-09" db="UniProtKB">
        <authorList>
            <consortium name="Ensembl"/>
        </authorList>
    </citation>
    <scope>IDENTIFICATION</scope>
</reference>
<name>A0A8C8KAK5_ONCTS</name>
<reference evidence="10" key="1">
    <citation type="submission" date="2025-08" db="UniProtKB">
        <authorList>
            <consortium name="Ensembl"/>
        </authorList>
    </citation>
    <scope>IDENTIFICATION</scope>
</reference>
<dbReference type="PANTHER" id="PTHR48051:SF47">
    <property type="entry name" value="LEUCINE RICH REPEAT AND STERILE ALPHA MOTIF CONTAINING 1"/>
    <property type="match status" value="1"/>
</dbReference>
<evidence type="ECO:0000313" key="11">
    <source>
        <dbReference type="Proteomes" id="UP000694402"/>
    </source>
</evidence>
<keyword evidence="7" id="KW-0175">Coiled coil</keyword>
<gene>
    <name evidence="10" type="primary">LRSAM1</name>
</gene>
<dbReference type="Gene3D" id="3.30.40.10">
    <property type="entry name" value="Zinc/RING finger domain, C3HC4 (zinc finger)"/>
    <property type="match status" value="1"/>
</dbReference>
<dbReference type="PANTHER" id="PTHR48051">
    <property type="match status" value="1"/>
</dbReference>
<organism evidence="10 11">
    <name type="scientific">Oncorhynchus tshawytscha</name>
    <name type="common">Chinook salmon</name>
    <name type="synonym">Salmo tshawytscha</name>
    <dbReference type="NCBI Taxonomy" id="74940"/>
    <lineage>
        <taxon>Eukaryota</taxon>
        <taxon>Metazoa</taxon>
        <taxon>Chordata</taxon>
        <taxon>Craniata</taxon>
        <taxon>Vertebrata</taxon>
        <taxon>Euteleostomi</taxon>
        <taxon>Actinopterygii</taxon>
        <taxon>Neopterygii</taxon>
        <taxon>Teleostei</taxon>
        <taxon>Protacanthopterygii</taxon>
        <taxon>Salmoniformes</taxon>
        <taxon>Salmonidae</taxon>
        <taxon>Salmoninae</taxon>
        <taxon>Oncorhynchus</taxon>
    </lineage>
</organism>
<dbReference type="Gene3D" id="3.80.10.10">
    <property type="entry name" value="Ribonuclease Inhibitor"/>
    <property type="match status" value="1"/>
</dbReference>
<dbReference type="InterPro" id="IPR050216">
    <property type="entry name" value="LRR_domain-containing"/>
</dbReference>
<evidence type="ECO:0000256" key="3">
    <source>
        <dbReference type="ARBA" id="ARBA00022737"/>
    </source>
</evidence>
<dbReference type="InterPro" id="IPR001841">
    <property type="entry name" value="Znf_RING"/>
</dbReference>
<dbReference type="SUPFAM" id="SSF47769">
    <property type="entry name" value="SAM/Pointed domain"/>
    <property type="match status" value="1"/>
</dbReference>
<dbReference type="Pfam" id="PF13920">
    <property type="entry name" value="zf-C3HC4_3"/>
    <property type="match status" value="1"/>
</dbReference>
<protein>
    <recommendedName>
        <fullName evidence="9">RING-type domain-containing protein</fullName>
    </recommendedName>
</protein>
<feature type="domain" description="RING-type" evidence="9">
    <location>
        <begin position="680"/>
        <end position="739"/>
    </location>
</feature>
<evidence type="ECO:0000313" key="10">
    <source>
        <dbReference type="Ensembl" id="ENSOTSP00005104305.2"/>
    </source>
</evidence>
<evidence type="ECO:0000259" key="9">
    <source>
        <dbReference type="PROSITE" id="PS50089"/>
    </source>
</evidence>
<keyword evidence="3" id="KW-0677">Repeat</keyword>